<dbReference type="PANTHER" id="PTHR22572">
    <property type="entry name" value="SUGAR-1-PHOSPHATE GUANYL TRANSFERASE"/>
    <property type="match status" value="1"/>
</dbReference>
<dbReference type="InterPro" id="IPR029044">
    <property type="entry name" value="Nucleotide-diphossugar_trans"/>
</dbReference>
<feature type="non-terminal residue" evidence="2">
    <location>
        <position position="1"/>
    </location>
</feature>
<name>A0A3B0TGT9_9ZZZZ</name>
<dbReference type="InterPro" id="IPR005835">
    <property type="entry name" value="NTP_transferase_dom"/>
</dbReference>
<dbReference type="Pfam" id="PF00483">
    <property type="entry name" value="NTP_transferase"/>
    <property type="match status" value="1"/>
</dbReference>
<dbReference type="Gene3D" id="3.90.550.10">
    <property type="entry name" value="Spore Coat Polysaccharide Biosynthesis Protein SpsA, Chain A"/>
    <property type="match status" value="1"/>
</dbReference>
<dbReference type="InterPro" id="IPR050486">
    <property type="entry name" value="Mannose-1P_guanyltransferase"/>
</dbReference>
<gene>
    <name evidence="2" type="ORF">MNBD_BACTEROID05-1106</name>
</gene>
<evidence type="ECO:0000259" key="1">
    <source>
        <dbReference type="Pfam" id="PF00483"/>
    </source>
</evidence>
<accession>A0A3B0TGT9</accession>
<dbReference type="SUPFAM" id="SSF53448">
    <property type="entry name" value="Nucleotide-diphospho-sugar transferases"/>
    <property type="match status" value="1"/>
</dbReference>
<proteinExistence type="predicted"/>
<organism evidence="2">
    <name type="scientific">hydrothermal vent metagenome</name>
    <dbReference type="NCBI Taxonomy" id="652676"/>
    <lineage>
        <taxon>unclassified sequences</taxon>
        <taxon>metagenomes</taxon>
        <taxon>ecological metagenomes</taxon>
    </lineage>
</organism>
<dbReference type="EMBL" id="UOEN01000301">
    <property type="protein sequence ID" value="VAW16050.1"/>
    <property type="molecule type" value="Genomic_DNA"/>
</dbReference>
<evidence type="ECO:0000313" key="2">
    <source>
        <dbReference type="EMBL" id="VAW16050.1"/>
    </source>
</evidence>
<dbReference type="AlphaFoldDB" id="A0A3B0TGT9"/>
<reference evidence="2" key="1">
    <citation type="submission" date="2018-06" db="EMBL/GenBank/DDBJ databases">
        <authorList>
            <person name="Zhirakovskaya E."/>
        </authorList>
    </citation>
    <scope>NUCLEOTIDE SEQUENCE</scope>
</reference>
<feature type="domain" description="Nucleotidyl transferase" evidence="1">
    <location>
        <begin position="11"/>
        <end position="165"/>
    </location>
</feature>
<sequence>DHYRNLDGEMVIDFSRELEPLGTGGAIRNAQELIVSDSFIVFNGDSLCPVDLKELFCAHQKSEAMATLTVAKVDEGKDYGGIVLDDNNQIAAFNEKPGSAISFANAGVYCFNQSIFSVMPNQENFSLEYDVFPGMVNHSLHGFQTKKSFQDIGTPDRYEQAKKQLKS</sequence>
<protein>
    <recommendedName>
        <fullName evidence="1">Nucleotidyl transferase domain-containing protein</fullName>
    </recommendedName>
</protein>